<keyword evidence="3" id="KW-0378">Hydrolase</keyword>
<feature type="signal peptide" evidence="5">
    <location>
        <begin position="1"/>
        <end position="27"/>
    </location>
</feature>
<feature type="chain" id="PRO_5046497152" description="Endonuclease I" evidence="5">
    <location>
        <begin position="28"/>
        <end position="814"/>
    </location>
</feature>
<keyword evidence="10" id="KW-1185">Reference proteome</keyword>
<evidence type="ECO:0000313" key="9">
    <source>
        <dbReference type="EMBL" id="GAA0854696.1"/>
    </source>
</evidence>
<dbReference type="Gene3D" id="2.60.40.10">
    <property type="entry name" value="Immunoglobulins"/>
    <property type="match status" value="2"/>
</dbReference>
<feature type="region of interest" description="Disordered" evidence="4">
    <location>
        <begin position="158"/>
        <end position="177"/>
    </location>
</feature>
<feature type="domain" description="LTD" evidence="8">
    <location>
        <begin position="651"/>
        <end position="758"/>
    </location>
</feature>
<dbReference type="Pfam" id="PF18911">
    <property type="entry name" value="PKD_4"/>
    <property type="match status" value="1"/>
</dbReference>
<keyword evidence="2" id="KW-0540">Nuclease</keyword>
<dbReference type="InterPro" id="IPR007346">
    <property type="entry name" value="Endonuclease-I"/>
</dbReference>
<dbReference type="PANTHER" id="PTHR33607:SF2">
    <property type="entry name" value="ENDONUCLEASE-1"/>
    <property type="match status" value="1"/>
</dbReference>
<dbReference type="EMBL" id="BAAAFD010000002">
    <property type="protein sequence ID" value="GAA0854696.1"/>
    <property type="molecule type" value="Genomic_DNA"/>
</dbReference>
<dbReference type="SUPFAM" id="SSF49265">
    <property type="entry name" value="Fibronectin type III"/>
    <property type="match status" value="1"/>
</dbReference>
<dbReference type="PROSITE" id="PS51841">
    <property type="entry name" value="LTD"/>
    <property type="match status" value="2"/>
</dbReference>
<dbReference type="CDD" id="cd00146">
    <property type="entry name" value="PKD"/>
    <property type="match status" value="1"/>
</dbReference>
<evidence type="ECO:0000256" key="4">
    <source>
        <dbReference type="SAM" id="MobiDB-lite"/>
    </source>
</evidence>
<dbReference type="SUPFAM" id="SSF49299">
    <property type="entry name" value="PKD domain"/>
    <property type="match status" value="1"/>
</dbReference>
<feature type="domain" description="LTD" evidence="8">
    <location>
        <begin position="395"/>
        <end position="499"/>
    </location>
</feature>
<dbReference type="SMART" id="SM00089">
    <property type="entry name" value="PKD"/>
    <property type="match status" value="1"/>
</dbReference>
<protein>
    <recommendedName>
        <fullName evidence="11">Endonuclease I</fullName>
    </recommendedName>
</protein>
<dbReference type="Pfam" id="PF04231">
    <property type="entry name" value="Endonuclease_1"/>
    <property type="match status" value="1"/>
</dbReference>
<dbReference type="InterPro" id="IPR000601">
    <property type="entry name" value="PKD_dom"/>
</dbReference>
<feature type="compositionally biased region" description="Polar residues" evidence="4">
    <location>
        <begin position="161"/>
        <end position="177"/>
    </location>
</feature>
<organism evidence="9 10">
    <name type="scientific">Aliiglaciecola litoralis</name>
    <dbReference type="NCBI Taxonomy" id="582857"/>
    <lineage>
        <taxon>Bacteria</taxon>
        <taxon>Pseudomonadati</taxon>
        <taxon>Pseudomonadota</taxon>
        <taxon>Gammaproteobacteria</taxon>
        <taxon>Alteromonadales</taxon>
        <taxon>Alteromonadaceae</taxon>
        <taxon>Aliiglaciecola</taxon>
    </lineage>
</organism>
<name>A0ABN1LFR5_9ALTE</name>
<dbReference type="Proteomes" id="UP001500359">
    <property type="component" value="Unassembled WGS sequence"/>
</dbReference>
<evidence type="ECO:0000256" key="5">
    <source>
        <dbReference type="SAM" id="SignalP"/>
    </source>
</evidence>
<comment type="caution">
    <text evidence="9">The sequence shown here is derived from an EMBL/GenBank/DDBJ whole genome shotgun (WGS) entry which is preliminary data.</text>
</comment>
<dbReference type="PROSITE" id="PS50093">
    <property type="entry name" value="PKD"/>
    <property type="match status" value="1"/>
</dbReference>
<dbReference type="InterPro" id="IPR003961">
    <property type="entry name" value="FN3_dom"/>
</dbReference>
<reference evidence="9 10" key="1">
    <citation type="journal article" date="2019" name="Int. J. Syst. Evol. Microbiol.">
        <title>The Global Catalogue of Microorganisms (GCM) 10K type strain sequencing project: providing services to taxonomists for standard genome sequencing and annotation.</title>
        <authorList>
            <consortium name="The Broad Institute Genomics Platform"/>
            <consortium name="The Broad Institute Genome Sequencing Center for Infectious Disease"/>
            <person name="Wu L."/>
            <person name="Ma J."/>
        </authorList>
    </citation>
    <scope>NUCLEOTIDE SEQUENCE [LARGE SCALE GENOMIC DNA]</scope>
    <source>
        <strain evidence="9 10">JCM 15896</strain>
    </source>
</reference>
<evidence type="ECO:0000313" key="10">
    <source>
        <dbReference type="Proteomes" id="UP001500359"/>
    </source>
</evidence>
<dbReference type="CDD" id="cd00063">
    <property type="entry name" value="FN3"/>
    <property type="match status" value="1"/>
</dbReference>
<dbReference type="InterPro" id="IPR022409">
    <property type="entry name" value="PKD/Chitinase_dom"/>
</dbReference>
<evidence type="ECO:0000256" key="3">
    <source>
        <dbReference type="ARBA" id="ARBA00022801"/>
    </source>
</evidence>
<evidence type="ECO:0000256" key="2">
    <source>
        <dbReference type="ARBA" id="ARBA00022722"/>
    </source>
</evidence>
<dbReference type="PANTHER" id="PTHR33607">
    <property type="entry name" value="ENDONUCLEASE-1"/>
    <property type="match status" value="1"/>
</dbReference>
<feature type="domain" description="Fibronectin type-III" evidence="7">
    <location>
        <begin position="305"/>
        <end position="399"/>
    </location>
</feature>
<gene>
    <name evidence="9" type="ORF">GCM10009114_11520</name>
</gene>
<dbReference type="SUPFAM" id="SSF54060">
    <property type="entry name" value="His-Me finger endonucleases"/>
    <property type="match status" value="1"/>
</dbReference>
<proteinExistence type="inferred from homology"/>
<evidence type="ECO:0000259" key="7">
    <source>
        <dbReference type="PROSITE" id="PS50853"/>
    </source>
</evidence>
<comment type="similarity">
    <text evidence="1">Belongs to the EndA/NucM nuclease family.</text>
</comment>
<dbReference type="InterPro" id="IPR036116">
    <property type="entry name" value="FN3_sf"/>
</dbReference>
<dbReference type="RefSeq" id="WP_343857457.1">
    <property type="nucleotide sequence ID" value="NZ_BAAAFD010000002.1"/>
</dbReference>
<dbReference type="InterPro" id="IPR001322">
    <property type="entry name" value="Lamin_tail_dom"/>
</dbReference>
<evidence type="ECO:0008006" key="11">
    <source>
        <dbReference type="Google" id="ProtNLM"/>
    </source>
</evidence>
<dbReference type="InterPro" id="IPR013783">
    <property type="entry name" value="Ig-like_fold"/>
</dbReference>
<evidence type="ECO:0000259" key="6">
    <source>
        <dbReference type="PROSITE" id="PS50093"/>
    </source>
</evidence>
<dbReference type="InterPro" id="IPR035986">
    <property type="entry name" value="PKD_dom_sf"/>
</dbReference>
<evidence type="ECO:0000259" key="8">
    <source>
        <dbReference type="PROSITE" id="PS51841"/>
    </source>
</evidence>
<keyword evidence="5" id="KW-0732">Signal</keyword>
<evidence type="ECO:0000256" key="1">
    <source>
        <dbReference type="ARBA" id="ARBA00006429"/>
    </source>
</evidence>
<dbReference type="PROSITE" id="PS50853">
    <property type="entry name" value="FN3"/>
    <property type="match status" value="1"/>
</dbReference>
<feature type="domain" description="PKD" evidence="6">
    <location>
        <begin position="570"/>
        <end position="650"/>
    </location>
</feature>
<dbReference type="InterPro" id="IPR044925">
    <property type="entry name" value="His-Me_finger_sf"/>
</dbReference>
<sequence length="814" mass="85498">MKNLTLKVGAKGLFVLASALMLNQTLAAVPAGYYDTANTSTPQTLRNTLHQIIDDHQRFPYTSSATDTWDILEAADQDPDNPNNVIDIYKNASYAKVGGGNTNYNREHSWPKSYGFPSDGSDNSAYTDAHHLFIANSGYNSSRSNKPYANCGGGCSEKPTDFNNNRGGQPNDSNWTEGSFSAGSWETWMGRRGDVARALMYMAVRYEGGTHGVTGFAEPDLILTDDRAQIDASNQGANISVAYMGLKSVLLQWHKEDPVDAFETHRNDVVYSHQGNRNPFIDHPEYAECIFESICNGGTPGDTTAPVTPAGISATGGNGFVELAWSANTESDLAGYNVYRATTSGGTFSQINGALVNTSAYTDSAVAADTTYFYKITAVDTSSNESTQSAEVFATTEAGTPPSTGSAWINEFHYDNDGSDTGEFVEIAGSAGTDLTGWQILAYNGSGGVVYKTTNLSGTIANQQSGFGTLSFSISGLQNGAPDGFALVDNTGSVVQFLSYEGSFAATDGAAMGMTSTNVGVSETSTTPVGFSLQLAGTGASYSEFVWQSAANNTAGQANTNQTFSGSGPVNQAPIAVFSESCTLLSCTFDAAASSDDGTIVSYDWTFGDSSSGTGINPSHSYATDGSFTVTLTVTDDQGAADSVSTIVSVVRPLIDPWINEFHYDNKGNDRNEFVEIAGPAGTDISGWTLVAYNGSDGTQYKTVTLNGVLPNQQNGYGVLAFDMVGLQNGSPDGIALIDDTGTVIQLISYEGTFTATDGAANGMTSTDVGVSETSSTKSGRSIQLIGSGSEAADFNWQAPKSNSKGSINSGQSF</sequence>
<accession>A0ABN1LFR5</accession>